<gene>
    <name evidence="2" type="ORF">OSJNBa0058I18.1</name>
    <name evidence="1" type="ORF">P0013G11.36</name>
</gene>
<proteinExistence type="predicted"/>
<dbReference type="EMBL" id="AP004261">
    <property type="protein sequence ID" value="BAC83335.1"/>
    <property type="molecule type" value="Genomic_DNA"/>
</dbReference>
<reference evidence="3" key="3">
    <citation type="journal article" date="2005" name="Nature">
        <title>The map-based sequence of the rice genome.</title>
        <authorList>
            <consortium name="International rice genome sequencing project (IRGSP)"/>
            <person name="Matsumoto T."/>
            <person name="Wu J."/>
            <person name="Kanamori H."/>
            <person name="Katayose Y."/>
            <person name="Fujisawa M."/>
            <person name="Namiki N."/>
            <person name="Mizuno H."/>
            <person name="Yamamoto K."/>
            <person name="Antonio B.A."/>
            <person name="Baba T."/>
            <person name="Sakata K."/>
            <person name="Nagamura Y."/>
            <person name="Aoki H."/>
            <person name="Arikawa K."/>
            <person name="Arita K."/>
            <person name="Bito T."/>
            <person name="Chiden Y."/>
            <person name="Fujitsuka N."/>
            <person name="Fukunaka R."/>
            <person name="Hamada M."/>
            <person name="Harada C."/>
            <person name="Hayashi A."/>
            <person name="Hijishita S."/>
            <person name="Honda M."/>
            <person name="Hosokawa S."/>
            <person name="Ichikawa Y."/>
            <person name="Idonuma A."/>
            <person name="Iijima M."/>
            <person name="Ikeda M."/>
            <person name="Ikeno M."/>
            <person name="Ito K."/>
            <person name="Ito S."/>
            <person name="Ito T."/>
            <person name="Ito Y."/>
            <person name="Ito Y."/>
            <person name="Iwabuchi A."/>
            <person name="Kamiya K."/>
            <person name="Karasawa W."/>
            <person name="Kurita K."/>
            <person name="Katagiri S."/>
            <person name="Kikuta A."/>
            <person name="Kobayashi H."/>
            <person name="Kobayashi N."/>
            <person name="Machita K."/>
            <person name="Maehara T."/>
            <person name="Masukawa M."/>
            <person name="Mizubayashi T."/>
            <person name="Mukai Y."/>
            <person name="Nagasaki H."/>
            <person name="Nagata Y."/>
            <person name="Naito S."/>
            <person name="Nakashima M."/>
            <person name="Nakama Y."/>
            <person name="Nakamichi Y."/>
            <person name="Nakamura M."/>
            <person name="Meguro A."/>
            <person name="Negishi M."/>
            <person name="Ohta I."/>
            <person name="Ohta T."/>
            <person name="Okamoto M."/>
            <person name="Ono N."/>
            <person name="Saji S."/>
            <person name="Sakaguchi M."/>
            <person name="Sakai K."/>
            <person name="Shibata M."/>
            <person name="Shimokawa T."/>
            <person name="Song J."/>
            <person name="Takazaki Y."/>
            <person name="Terasawa K."/>
            <person name="Tsugane M."/>
            <person name="Tsuji K."/>
            <person name="Ueda S."/>
            <person name="Waki K."/>
            <person name="Yamagata H."/>
            <person name="Yamamoto M."/>
            <person name="Yamamoto S."/>
            <person name="Yamane H."/>
            <person name="Yoshiki S."/>
            <person name="Yoshihara R."/>
            <person name="Yukawa K."/>
            <person name="Zhong H."/>
            <person name="Yano M."/>
            <person name="Yuan Q."/>
            <person name="Ouyang S."/>
            <person name="Liu J."/>
            <person name="Jones K.M."/>
            <person name="Gansberger K."/>
            <person name="Moffat K."/>
            <person name="Hill J."/>
            <person name="Bera J."/>
            <person name="Fadrosh D."/>
            <person name="Jin S."/>
            <person name="Johri S."/>
            <person name="Kim M."/>
            <person name="Overton L."/>
            <person name="Reardon M."/>
            <person name="Tsitrin T."/>
            <person name="Vuong H."/>
            <person name="Weaver B."/>
            <person name="Ciecko A."/>
            <person name="Tallon L."/>
            <person name="Jackson J."/>
            <person name="Pai G."/>
            <person name="Aken S.V."/>
            <person name="Utterback T."/>
            <person name="Reidmuller S."/>
            <person name="Feldblyum T."/>
            <person name="Hsiao J."/>
            <person name="Zismann V."/>
            <person name="Iobst S."/>
            <person name="de Vazeille A.R."/>
            <person name="Buell C.R."/>
            <person name="Ying K."/>
            <person name="Li Y."/>
            <person name="Lu T."/>
            <person name="Huang Y."/>
            <person name="Zhao Q."/>
            <person name="Feng Q."/>
            <person name="Zhang L."/>
            <person name="Zhu J."/>
            <person name="Weng Q."/>
            <person name="Mu J."/>
            <person name="Lu Y."/>
            <person name="Fan D."/>
            <person name="Liu Y."/>
            <person name="Guan J."/>
            <person name="Zhang Y."/>
            <person name="Yu S."/>
            <person name="Liu X."/>
            <person name="Zhang Y."/>
            <person name="Hong G."/>
            <person name="Han B."/>
            <person name="Choisne N."/>
            <person name="Demange N."/>
            <person name="Orjeda G."/>
            <person name="Samain S."/>
            <person name="Cattolico L."/>
            <person name="Pelletier E."/>
            <person name="Couloux A."/>
            <person name="Segurens B."/>
            <person name="Wincker P."/>
            <person name="D'Hont A."/>
            <person name="Scarpelli C."/>
            <person name="Weissenbach J."/>
            <person name="Salanoubat M."/>
            <person name="Quetier F."/>
            <person name="Yu Y."/>
            <person name="Kim H.R."/>
            <person name="Rambo T."/>
            <person name="Currie J."/>
            <person name="Collura K."/>
            <person name="Luo M."/>
            <person name="Yang T."/>
            <person name="Ammiraju J.S.S."/>
            <person name="Engler F."/>
            <person name="Soderlund C."/>
            <person name="Wing R.A."/>
            <person name="Palmer L.E."/>
            <person name="de la Bastide M."/>
            <person name="Spiegel L."/>
            <person name="Nascimento L."/>
            <person name="Zutavern T."/>
            <person name="O'Shaughnessy A."/>
            <person name="Dike S."/>
            <person name="Dedhia N."/>
            <person name="Preston R."/>
            <person name="Balija V."/>
            <person name="McCombie W.R."/>
            <person name="Chow T."/>
            <person name="Chen H."/>
            <person name="Chung M."/>
            <person name="Chen C."/>
            <person name="Shaw J."/>
            <person name="Wu H."/>
            <person name="Hsiao K."/>
            <person name="Chao Y."/>
            <person name="Chu M."/>
            <person name="Cheng C."/>
            <person name="Hour A."/>
            <person name="Lee P."/>
            <person name="Lin S."/>
            <person name="Lin Y."/>
            <person name="Liou J."/>
            <person name="Liu S."/>
            <person name="Hsing Y."/>
            <person name="Raghuvanshi S."/>
            <person name="Mohanty A."/>
            <person name="Bharti A.K."/>
            <person name="Gaur A."/>
            <person name="Gupta V."/>
            <person name="Kumar D."/>
            <person name="Ravi V."/>
            <person name="Vij S."/>
            <person name="Kapur A."/>
            <person name="Khurana P."/>
            <person name="Khurana P."/>
            <person name="Khurana J.P."/>
            <person name="Tyagi A.K."/>
            <person name="Gaikwad K."/>
            <person name="Singh A."/>
            <person name="Dalal V."/>
            <person name="Srivastava S."/>
            <person name="Dixit A."/>
            <person name="Pal A.K."/>
            <person name="Ghazi I.A."/>
            <person name="Yadav M."/>
            <person name="Pandit A."/>
            <person name="Bhargava A."/>
            <person name="Sureshbabu K."/>
            <person name="Batra K."/>
            <person name="Sharma T.R."/>
            <person name="Mohapatra T."/>
            <person name="Singh N.K."/>
            <person name="Messing J."/>
            <person name="Nelson A.B."/>
            <person name="Fuks G."/>
            <person name="Kavchok S."/>
            <person name="Keizer G."/>
            <person name="Linton E."/>
            <person name="Llaca V."/>
            <person name="Song R."/>
            <person name="Tanyolac B."/>
            <person name="Young S."/>
            <person name="Ho-Il K."/>
            <person name="Hahn J.H."/>
            <person name="Sangsakoo G."/>
            <person name="Vanavichit A."/>
            <person name="de Mattos Luiz.A.T."/>
            <person name="Zimmer P.D."/>
            <person name="Malone G."/>
            <person name="Dellagostin O."/>
            <person name="de Oliveira A.C."/>
            <person name="Bevan M."/>
            <person name="Bancroft I."/>
            <person name="Minx P."/>
            <person name="Cordum H."/>
            <person name="Wilson R."/>
            <person name="Cheng Z."/>
            <person name="Jin W."/>
            <person name="Jiang J."/>
            <person name="Leong S.A."/>
            <person name="Iwama H."/>
            <person name="Gojobori T."/>
            <person name="Itoh T."/>
            <person name="Niimura Y."/>
            <person name="Fujii Y."/>
            <person name="Habara T."/>
            <person name="Sakai H."/>
            <person name="Sato Y."/>
            <person name="Wilson G."/>
            <person name="Kumar K."/>
            <person name="McCouch S."/>
            <person name="Juretic N."/>
            <person name="Hoen D."/>
            <person name="Wright S."/>
            <person name="Bruskiewich R."/>
            <person name="Bureau T."/>
            <person name="Miyao A."/>
            <person name="Hirochika H."/>
            <person name="Nishikawa T."/>
            <person name="Kadowaki K."/>
            <person name="Sugiura M."/>
            <person name="Burr B."/>
            <person name="Sasaki T."/>
        </authorList>
    </citation>
    <scope>NUCLEOTIDE SEQUENCE [LARGE SCALE GENOMIC DNA]</scope>
    <source>
        <strain evidence="3">cv. Nipponbare</strain>
    </source>
</reference>
<reference evidence="1" key="1">
    <citation type="submission" date="2001-10" db="EMBL/GenBank/DDBJ databases">
        <title>Oryza sativa nipponbare(GA3) genomic DNA, chromosome 7, PAC clone:P0013G11.</title>
        <authorList>
            <person name="Sasaki T."/>
            <person name="Matsumoto T."/>
            <person name="Yamamoto K."/>
        </authorList>
    </citation>
    <scope>NUCLEOTIDE SEQUENCE</scope>
</reference>
<reference evidence="3" key="4">
    <citation type="journal article" date="2008" name="Nucleic Acids Res.">
        <title>The rice annotation project database (RAP-DB): 2008 update.</title>
        <authorList>
            <consortium name="The rice annotation project (RAP)"/>
        </authorList>
    </citation>
    <scope>GENOME REANNOTATION</scope>
    <source>
        <strain evidence="3">cv. Nipponbare</strain>
    </source>
</reference>
<organism evidence="1 3">
    <name type="scientific">Oryza sativa subsp. japonica</name>
    <name type="common">Rice</name>
    <dbReference type="NCBI Taxonomy" id="39947"/>
    <lineage>
        <taxon>Eukaryota</taxon>
        <taxon>Viridiplantae</taxon>
        <taxon>Streptophyta</taxon>
        <taxon>Embryophyta</taxon>
        <taxon>Tracheophyta</taxon>
        <taxon>Spermatophyta</taxon>
        <taxon>Magnoliopsida</taxon>
        <taxon>Liliopsida</taxon>
        <taxon>Poales</taxon>
        <taxon>Poaceae</taxon>
        <taxon>BOP clade</taxon>
        <taxon>Oryzoideae</taxon>
        <taxon>Oryzeae</taxon>
        <taxon>Oryzinae</taxon>
        <taxon>Oryza</taxon>
        <taxon>Oryza sativa</taxon>
    </lineage>
</organism>
<protein>
    <submittedName>
        <fullName evidence="1">Uncharacterized protein</fullName>
    </submittedName>
</protein>
<reference evidence="2" key="2">
    <citation type="submission" date="2002-04" db="EMBL/GenBank/DDBJ databases">
        <title>Oryza sativa nipponbare(GA3) genomic DNA, chromosome 7, BAC clone:OSJNBa0058I18.</title>
        <authorList>
            <person name="Sasaki T."/>
            <person name="Matsumoto T."/>
            <person name="Katayose Y."/>
        </authorList>
    </citation>
    <scope>NUCLEOTIDE SEQUENCE</scope>
</reference>
<dbReference type="Proteomes" id="UP000000763">
    <property type="component" value="Chromosome 7"/>
</dbReference>
<evidence type="ECO:0000313" key="3">
    <source>
        <dbReference type="Proteomes" id="UP000000763"/>
    </source>
</evidence>
<accession>Q6ZF72</accession>
<dbReference type="EMBL" id="AP005125">
    <property type="protein sequence ID" value="BAD30893.1"/>
    <property type="molecule type" value="Genomic_DNA"/>
</dbReference>
<sequence length="68" mass="7558">MASCHTKPSLRRCHVEEWGASLYLAEDSADRRPLRASCRLLGAGGGHPRKLTGQRARMKAIEKIPYVP</sequence>
<evidence type="ECO:0000313" key="2">
    <source>
        <dbReference type="EMBL" id="BAD30893.1"/>
    </source>
</evidence>
<dbReference type="AlphaFoldDB" id="Q6ZF72"/>
<evidence type="ECO:0000313" key="1">
    <source>
        <dbReference type="EMBL" id="BAC83335.1"/>
    </source>
</evidence>
<name>Q6ZF72_ORYSJ</name>